<name>A0A0C2X510_AMAMK</name>
<feature type="compositionally biased region" description="Polar residues" evidence="1">
    <location>
        <begin position="143"/>
        <end position="157"/>
    </location>
</feature>
<dbReference type="InParanoid" id="A0A0C2X510"/>
<dbReference type="HOGENOM" id="CLU_1677390_0_0_1"/>
<evidence type="ECO:0000313" key="2">
    <source>
        <dbReference type="EMBL" id="KIL63808.1"/>
    </source>
</evidence>
<keyword evidence="3" id="KW-1185">Reference proteome</keyword>
<feature type="compositionally biased region" description="Low complexity" evidence="1">
    <location>
        <begin position="101"/>
        <end position="115"/>
    </location>
</feature>
<protein>
    <submittedName>
        <fullName evidence="2">Uncharacterized protein</fullName>
    </submittedName>
</protein>
<accession>A0A0C2X510</accession>
<dbReference type="EMBL" id="KN818255">
    <property type="protein sequence ID" value="KIL63808.1"/>
    <property type="molecule type" value="Genomic_DNA"/>
</dbReference>
<reference evidence="2 3" key="1">
    <citation type="submission" date="2014-04" db="EMBL/GenBank/DDBJ databases">
        <title>Evolutionary Origins and Diversification of the Mycorrhizal Mutualists.</title>
        <authorList>
            <consortium name="DOE Joint Genome Institute"/>
            <consortium name="Mycorrhizal Genomics Consortium"/>
            <person name="Kohler A."/>
            <person name="Kuo A."/>
            <person name="Nagy L.G."/>
            <person name="Floudas D."/>
            <person name="Copeland A."/>
            <person name="Barry K.W."/>
            <person name="Cichocki N."/>
            <person name="Veneault-Fourrey C."/>
            <person name="LaButti K."/>
            <person name="Lindquist E.A."/>
            <person name="Lipzen A."/>
            <person name="Lundell T."/>
            <person name="Morin E."/>
            <person name="Murat C."/>
            <person name="Riley R."/>
            <person name="Ohm R."/>
            <person name="Sun H."/>
            <person name="Tunlid A."/>
            <person name="Henrissat B."/>
            <person name="Grigoriev I.V."/>
            <person name="Hibbett D.S."/>
            <person name="Martin F."/>
        </authorList>
    </citation>
    <scope>NUCLEOTIDE SEQUENCE [LARGE SCALE GENOMIC DNA]</scope>
    <source>
        <strain evidence="2 3">Koide BX008</strain>
    </source>
</reference>
<gene>
    <name evidence="2" type="ORF">M378DRAFT_650074</name>
</gene>
<dbReference type="Proteomes" id="UP000054549">
    <property type="component" value="Unassembled WGS sequence"/>
</dbReference>
<organism evidence="2 3">
    <name type="scientific">Amanita muscaria (strain Koide BX008)</name>
    <dbReference type="NCBI Taxonomy" id="946122"/>
    <lineage>
        <taxon>Eukaryota</taxon>
        <taxon>Fungi</taxon>
        <taxon>Dikarya</taxon>
        <taxon>Basidiomycota</taxon>
        <taxon>Agaricomycotina</taxon>
        <taxon>Agaricomycetes</taxon>
        <taxon>Agaricomycetidae</taxon>
        <taxon>Agaricales</taxon>
        <taxon>Pluteineae</taxon>
        <taxon>Amanitaceae</taxon>
        <taxon>Amanita</taxon>
    </lineage>
</organism>
<evidence type="ECO:0000313" key="3">
    <source>
        <dbReference type="Proteomes" id="UP000054549"/>
    </source>
</evidence>
<feature type="compositionally biased region" description="Polar residues" evidence="1">
    <location>
        <begin position="9"/>
        <end position="18"/>
    </location>
</feature>
<feature type="region of interest" description="Disordered" evidence="1">
    <location>
        <begin position="95"/>
        <end position="157"/>
    </location>
</feature>
<proteinExistence type="predicted"/>
<evidence type="ECO:0000256" key="1">
    <source>
        <dbReference type="SAM" id="MobiDB-lite"/>
    </source>
</evidence>
<feature type="region of interest" description="Disordered" evidence="1">
    <location>
        <begin position="1"/>
        <end position="51"/>
    </location>
</feature>
<dbReference type="AlphaFoldDB" id="A0A0C2X510"/>
<sequence length="157" mass="17006">MTSVEHPHQVSNSQSNMRNADEFSGWTSRQGGATRPAVGTGRRPLLLPQTHQFTITNPLPFESEKLQLSQQRRSGSDPAWLSAVKKRYNEAKARVERIQGSVTSSSPLPTASPPVMQGSTTQPKPANAASWPTAGQEKLSPSGRRQNPRLLSSSGCC</sequence>